<sequence length="234" mass="26107">MGRLLVPLIIDQQLMSLVHYKYRTKREDPLQIVYSLNVGQKSSHGYEQKTSICGNGSANLMDCVIDLLARSLVYLALSSCPSTSRPLRGHQPTPPGAPASSALVLAGIWGRPEVADCVTAPTPHEAEVHIFGGLPMAVEMGKSQVRFWASHKNPVYYLSIYLSGHIMKAQRYIIKLQTGVLYDNKVHKALLNQAKIGWDAIQRDQDKLEKWAHVNLMRFNKARCKVLHLGRGNP</sequence>
<accession>A0AAN7P2N1</accession>
<dbReference type="EMBL" id="JAUNZN010000002">
    <property type="protein sequence ID" value="KAK4826012.1"/>
    <property type="molecule type" value="Genomic_DNA"/>
</dbReference>
<organism evidence="1 2">
    <name type="scientific">Mycteria americana</name>
    <name type="common">Wood stork</name>
    <dbReference type="NCBI Taxonomy" id="33587"/>
    <lineage>
        <taxon>Eukaryota</taxon>
        <taxon>Metazoa</taxon>
        <taxon>Chordata</taxon>
        <taxon>Craniata</taxon>
        <taxon>Vertebrata</taxon>
        <taxon>Euteleostomi</taxon>
        <taxon>Archelosauria</taxon>
        <taxon>Archosauria</taxon>
        <taxon>Dinosauria</taxon>
        <taxon>Saurischia</taxon>
        <taxon>Theropoda</taxon>
        <taxon>Coelurosauria</taxon>
        <taxon>Aves</taxon>
        <taxon>Neognathae</taxon>
        <taxon>Neoaves</taxon>
        <taxon>Aequornithes</taxon>
        <taxon>Ciconiiformes</taxon>
        <taxon>Ciconiidae</taxon>
        <taxon>Mycteria</taxon>
    </lineage>
</organism>
<name>A0AAN7P2N1_MYCAM</name>
<dbReference type="Proteomes" id="UP001333110">
    <property type="component" value="Unassembled WGS sequence"/>
</dbReference>
<evidence type="ECO:0000313" key="2">
    <source>
        <dbReference type="Proteomes" id="UP001333110"/>
    </source>
</evidence>
<evidence type="ECO:0000313" key="1">
    <source>
        <dbReference type="EMBL" id="KAK4826012.1"/>
    </source>
</evidence>
<reference evidence="1 2" key="1">
    <citation type="journal article" date="2023" name="J. Hered.">
        <title>Chromosome-level genome of the wood stork (Mycteria americana) provides insight into avian chromosome evolution.</title>
        <authorList>
            <person name="Flamio R. Jr."/>
            <person name="Ramstad K.M."/>
        </authorList>
    </citation>
    <scope>NUCLEOTIDE SEQUENCE [LARGE SCALE GENOMIC DNA]</scope>
    <source>
        <strain evidence="1">JAX WOST 10</strain>
    </source>
</reference>
<evidence type="ECO:0008006" key="3">
    <source>
        <dbReference type="Google" id="ProtNLM"/>
    </source>
</evidence>
<comment type="caution">
    <text evidence="1">The sequence shown here is derived from an EMBL/GenBank/DDBJ whole genome shotgun (WGS) entry which is preliminary data.</text>
</comment>
<dbReference type="AlphaFoldDB" id="A0AAN7P2N1"/>
<gene>
    <name evidence="1" type="ORF">QYF61_003785</name>
</gene>
<protein>
    <recommendedName>
        <fullName evidence="3">Rna-directed dna polymerase from mobile element jockey-like</fullName>
    </recommendedName>
</protein>
<keyword evidence="2" id="KW-1185">Reference proteome</keyword>
<proteinExistence type="predicted"/>